<comment type="caution">
    <text evidence="2">The sequence shown here is derived from an EMBL/GenBank/DDBJ whole genome shotgun (WGS) entry which is preliminary data.</text>
</comment>
<dbReference type="EMBL" id="CAAALY010107003">
    <property type="protein sequence ID" value="VEL29866.1"/>
    <property type="molecule type" value="Genomic_DNA"/>
</dbReference>
<evidence type="ECO:0000313" key="3">
    <source>
        <dbReference type="Proteomes" id="UP000784294"/>
    </source>
</evidence>
<gene>
    <name evidence="2" type="ORF">PXEA_LOCUS23306</name>
</gene>
<keyword evidence="3" id="KW-1185">Reference proteome</keyword>
<dbReference type="Gene3D" id="3.30.740.10">
    <property type="entry name" value="Protein Inhibitor Of Neuronal Nitric Oxide Synthase"/>
    <property type="match status" value="1"/>
</dbReference>
<dbReference type="SUPFAM" id="SSF54648">
    <property type="entry name" value="DLC"/>
    <property type="match status" value="1"/>
</dbReference>
<feature type="compositionally biased region" description="Polar residues" evidence="1">
    <location>
        <begin position="30"/>
        <end position="43"/>
    </location>
</feature>
<proteinExistence type="predicted"/>
<dbReference type="GO" id="GO:0030286">
    <property type="term" value="C:dynein complex"/>
    <property type="evidence" value="ECO:0007669"/>
    <property type="project" value="InterPro"/>
</dbReference>
<dbReference type="OrthoDB" id="10033309at2759"/>
<organism evidence="2 3">
    <name type="scientific">Protopolystoma xenopodis</name>
    <dbReference type="NCBI Taxonomy" id="117903"/>
    <lineage>
        <taxon>Eukaryota</taxon>
        <taxon>Metazoa</taxon>
        <taxon>Spiralia</taxon>
        <taxon>Lophotrochozoa</taxon>
        <taxon>Platyhelminthes</taxon>
        <taxon>Monogenea</taxon>
        <taxon>Polyopisthocotylea</taxon>
        <taxon>Polystomatidea</taxon>
        <taxon>Polystomatidae</taxon>
        <taxon>Protopolystoma</taxon>
    </lineage>
</organism>
<feature type="region of interest" description="Disordered" evidence="1">
    <location>
        <begin position="149"/>
        <end position="170"/>
    </location>
</feature>
<reference evidence="2" key="1">
    <citation type="submission" date="2018-11" db="EMBL/GenBank/DDBJ databases">
        <authorList>
            <consortium name="Pathogen Informatics"/>
        </authorList>
    </citation>
    <scope>NUCLEOTIDE SEQUENCE</scope>
</reference>
<dbReference type="InterPro" id="IPR001372">
    <property type="entry name" value="Dynein_light_chain_typ-1/2"/>
</dbReference>
<dbReference type="SMART" id="SM01375">
    <property type="entry name" value="Dynein_light"/>
    <property type="match status" value="1"/>
</dbReference>
<name>A0A3S5BM35_9PLAT</name>
<evidence type="ECO:0000313" key="2">
    <source>
        <dbReference type="EMBL" id="VEL29866.1"/>
    </source>
</evidence>
<evidence type="ECO:0000256" key="1">
    <source>
        <dbReference type="SAM" id="MobiDB-lite"/>
    </source>
</evidence>
<feature type="compositionally biased region" description="Pro residues" evidence="1">
    <location>
        <begin position="155"/>
        <end position="170"/>
    </location>
</feature>
<dbReference type="InterPro" id="IPR037177">
    <property type="entry name" value="DLC_sf"/>
</dbReference>
<sequence length="326" mass="35335">MARETRMHTISRWPVSGPPPSRPSSKRSSLANGSDATASDNLGFSTPLFRSRVRVPAAGSETGWRQRTPTGVHEHLVRQIVLPQTSRPPSHYSLLACPAEPHVHSCQATGWRSSTSRLEVAGQCRFCQHCSCHEADRLVWLTATPSKATARTARPPRPPRAAAPVALLPPPATLPRLPGQTDAGAQDELFHSRQPIVYDCTEAPLFRPLGRWTQLDDDATATASADFVDLLTLPGAEVSADASQNRLPQDEMNLLVRLARRALAIGRQDTQIAAGLKRGLDLQLGRAWHVVAGLGPYGSHVASLPGALAHFRLGGWAFLVWQTPDL</sequence>
<accession>A0A3S5BM35</accession>
<dbReference type="Pfam" id="PF01221">
    <property type="entry name" value="Dynein_light"/>
    <property type="match status" value="1"/>
</dbReference>
<dbReference type="Proteomes" id="UP000784294">
    <property type="component" value="Unassembled WGS sequence"/>
</dbReference>
<dbReference type="GO" id="GO:0007017">
    <property type="term" value="P:microtubule-based process"/>
    <property type="evidence" value="ECO:0007669"/>
    <property type="project" value="InterPro"/>
</dbReference>
<feature type="region of interest" description="Disordered" evidence="1">
    <location>
        <begin position="1"/>
        <end position="43"/>
    </location>
</feature>
<protein>
    <submittedName>
        <fullName evidence="2">Uncharacterized protein</fullName>
    </submittedName>
</protein>
<dbReference type="AlphaFoldDB" id="A0A3S5BM35"/>